<protein>
    <recommendedName>
        <fullName evidence="5 9">Uracil-DNA glycosylase</fullName>
        <shortName evidence="9">UDG</shortName>
        <ecNumber evidence="4 9">3.2.2.27</ecNumber>
    </recommendedName>
</protein>
<evidence type="ECO:0000256" key="5">
    <source>
        <dbReference type="ARBA" id="ARBA00018429"/>
    </source>
</evidence>
<keyword evidence="14" id="KW-1185">Reference proteome</keyword>
<dbReference type="SMART" id="SM00987">
    <property type="entry name" value="UreE_C"/>
    <property type="match status" value="1"/>
</dbReference>
<evidence type="ECO:0000256" key="7">
    <source>
        <dbReference type="ARBA" id="ARBA00022801"/>
    </source>
</evidence>
<evidence type="ECO:0000256" key="10">
    <source>
        <dbReference type="PROSITE-ProRule" id="PRU10072"/>
    </source>
</evidence>
<dbReference type="RefSeq" id="WP_344809117.1">
    <property type="nucleotide sequence ID" value="NZ_BAABBO010000019.1"/>
</dbReference>
<keyword evidence="8 9" id="KW-0234">DNA repair</keyword>
<dbReference type="Pfam" id="PF03167">
    <property type="entry name" value="UDG"/>
    <property type="match status" value="1"/>
</dbReference>
<evidence type="ECO:0000256" key="8">
    <source>
        <dbReference type="ARBA" id="ARBA00023204"/>
    </source>
</evidence>
<evidence type="ECO:0000256" key="1">
    <source>
        <dbReference type="ARBA" id="ARBA00001400"/>
    </source>
</evidence>
<comment type="subcellular location">
    <subcellularLocation>
        <location evidence="9">Cytoplasm</location>
    </subcellularLocation>
</comment>
<dbReference type="PANTHER" id="PTHR11264:SF0">
    <property type="entry name" value="URACIL-DNA GLYCOSYLASE"/>
    <property type="match status" value="1"/>
</dbReference>
<dbReference type="PROSITE" id="PS00130">
    <property type="entry name" value="U_DNA_GLYCOSYLASE"/>
    <property type="match status" value="1"/>
</dbReference>
<dbReference type="EC" id="3.2.2.27" evidence="4 9"/>
<dbReference type="InterPro" id="IPR005122">
    <property type="entry name" value="Uracil-DNA_glycosylase-like"/>
</dbReference>
<gene>
    <name evidence="9 13" type="primary">ung</name>
    <name evidence="13" type="ORF">GCM10022278_36560</name>
</gene>
<dbReference type="Proteomes" id="UP001501337">
    <property type="component" value="Unassembled WGS sequence"/>
</dbReference>
<feature type="domain" description="Uracil-DNA glycosylase-like" evidence="12">
    <location>
        <begin position="57"/>
        <end position="218"/>
    </location>
</feature>
<evidence type="ECO:0000259" key="12">
    <source>
        <dbReference type="SMART" id="SM00986"/>
    </source>
</evidence>
<comment type="caution">
    <text evidence="13">The sequence shown here is derived from an EMBL/GenBank/DDBJ whole genome shotgun (WGS) entry which is preliminary data.</text>
</comment>
<evidence type="ECO:0000256" key="6">
    <source>
        <dbReference type="ARBA" id="ARBA00022763"/>
    </source>
</evidence>
<dbReference type="PANTHER" id="PTHR11264">
    <property type="entry name" value="URACIL-DNA GLYCOSYLASE"/>
    <property type="match status" value="1"/>
</dbReference>
<dbReference type="NCBIfam" id="NF003588">
    <property type="entry name" value="PRK05254.1-1"/>
    <property type="match status" value="1"/>
</dbReference>
<evidence type="ECO:0000256" key="4">
    <source>
        <dbReference type="ARBA" id="ARBA00012030"/>
    </source>
</evidence>
<dbReference type="NCBIfam" id="TIGR00628">
    <property type="entry name" value="ung"/>
    <property type="match status" value="1"/>
</dbReference>
<accession>A0ABP7Q4E5</accession>
<dbReference type="SUPFAM" id="SSF52141">
    <property type="entry name" value="Uracil-DNA glycosylase-like"/>
    <property type="match status" value="1"/>
</dbReference>
<comment type="similarity">
    <text evidence="3 9 11">Belongs to the uracil-DNA glycosylase (UDG) superfamily. UNG family.</text>
</comment>
<dbReference type="InterPro" id="IPR002043">
    <property type="entry name" value="UDG_fam1"/>
</dbReference>
<dbReference type="HAMAP" id="MF_00148">
    <property type="entry name" value="UDG"/>
    <property type="match status" value="1"/>
</dbReference>
<dbReference type="SMART" id="SM00986">
    <property type="entry name" value="UDG"/>
    <property type="match status" value="1"/>
</dbReference>
<dbReference type="CDD" id="cd10027">
    <property type="entry name" value="UDG-F1-like"/>
    <property type="match status" value="1"/>
</dbReference>
<comment type="catalytic activity">
    <reaction evidence="1 9 11">
        <text>Hydrolyzes single-stranded DNA or mismatched double-stranded DNA and polynucleotides, releasing free uracil.</text>
        <dbReference type="EC" id="3.2.2.27"/>
    </reaction>
</comment>
<evidence type="ECO:0000256" key="11">
    <source>
        <dbReference type="RuleBase" id="RU003780"/>
    </source>
</evidence>
<name>A0ABP7Q4E5_9GAMM</name>
<dbReference type="NCBIfam" id="NF003589">
    <property type="entry name" value="PRK05254.1-2"/>
    <property type="match status" value="1"/>
</dbReference>
<organism evidence="13 14">
    <name type="scientific">Allohahella marinimesophila</name>
    <dbReference type="NCBI Taxonomy" id="1054972"/>
    <lineage>
        <taxon>Bacteria</taxon>
        <taxon>Pseudomonadati</taxon>
        <taxon>Pseudomonadota</taxon>
        <taxon>Gammaproteobacteria</taxon>
        <taxon>Oceanospirillales</taxon>
        <taxon>Hahellaceae</taxon>
        <taxon>Allohahella</taxon>
    </lineage>
</organism>
<evidence type="ECO:0000256" key="2">
    <source>
        <dbReference type="ARBA" id="ARBA00002631"/>
    </source>
</evidence>
<comment type="function">
    <text evidence="2 9 11">Excises uracil residues from the DNA which can arise as a result of misincorporation of dUMP residues by DNA polymerase or due to deamination of cytosine.</text>
</comment>
<dbReference type="InterPro" id="IPR018085">
    <property type="entry name" value="Ura-DNA_Glyclase_AS"/>
</dbReference>
<feature type="active site" description="Proton acceptor" evidence="9 10">
    <location>
        <position position="72"/>
    </location>
</feature>
<keyword evidence="7 9" id="KW-0378">Hydrolase</keyword>
<keyword evidence="9" id="KW-0963">Cytoplasm</keyword>
<evidence type="ECO:0000256" key="9">
    <source>
        <dbReference type="HAMAP-Rule" id="MF_00148"/>
    </source>
</evidence>
<dbReference type="InterPro" id="IPR036895">
    <property type="entry name" value="Uracil-DNA_glycosylase-like_sf"/>
</dbReference>
<dbReference type="Gene3D" id="3.40.470.10">
    <property type="entry name" value="Uracil-DNA glycosylase-like domain"/>
    <property type="match status" value="1"/>
</dbReference>
<keyword evidence="6 9" id="KW-0227">DNA damage</keyword>
<dbReference type="EMBL" id="BAABBO010000019">
    <property type="protein sequence ID" value="GAA3976372.1"/>
    <property type="molecule type" value="Genomic_DNA"/>
</dbReference>
<dbReference type="NCBIfam" id="NF003591">
    <property type="entry name" value="PRK05254.1-4"/>
    <property type="match status" value="1"/>
</dbReference>
<reference evidence="14" key="1">
    <citation type="journal article" date="2019" name="Int. J. Syst. Evol. Microbiol.">
        <title>The Global Catalogue of Microorganisms (GCM) 10K type strain sequencing project: providing services to taxonomists for standard genome sequencing and annotation.</title>
        <authorList>
            <consortium name="The Broad Institute Genomics Platform"/>
            <consortium name="The Broad Institute Genome Sequencing Center for Infectious Disease"/>
            <person name="Wu L."/>
            <person name="Ma J."/>
        </authorList>
    </citation>
    <scope>NUCLEOTIDE SEQUENCE [LARGE SCALE GENOMIC DNA]</scope>
    <source>
        <strain evidence="14">JCM 17555</strain>
    </source>
</reference>
<evidence type="ECO:0000313" key="14">
    <source>
        <dbReference type="Proteomes" id="UP001501337"/>
    </source>
</evidence>
<evidence type="ECO:0000256" key="3">
    <source>
        <dbReference type="ARBA" id="ARBA00008184"/>
    </source>
</evidence>
<sequence length="233" mass="25291">MGFLHEALSLQAPGYEPHLRQVLSQDSSRALENFLIAEEQQGKLIYPAFDNCFAALRHSPFDTTRVVILGQDPYHGPGQAHGLSFSVPPGVAVPPSLRNIYKELGSDLGLKPDAGFGCLESWADQGVLLLNAVLTVEGGQAASHAGRGWEPVTDAIVTALNEHRSGLVFLLWGSYAQKKAAAVDTTRHLVLKAPHPSPLSAHRGFLGCRHFSAANEYIERKGGRAIDWLPRQE</sequence>
<dbReference type="NCBIfam" id="NF003592">
    <property type="entry name" value="PRK05254.1-5"/>
    <property type="match status" value="1"/>
</dbReference>
<proteinExistence type="inferred from homology"/>
<evidence type="ECO:0000313" key="13">
    <source>
        <dbReference type="EMBL" id="GAA3976372.1"/>
    </source>
</evidence>